<keyword evidence="4" id="KW-0808">Transferase</keyword>
<reference evidence="4 5" key="1">
    <citation type="submission" date="2019-02" db="EMBL/GenBank/DDBJ databases">
        <title>Deep-cultivation of Planctomycetes and their phenomic and genomic characterization uncovers novel biology.</title>
        <authorList>
            <person name="Wiegand S."/>
            <person name="Jogler M."/>
            <person name="Boedeker C."/>
            <person name="Pinto D."/>
            <person name="Vollmers J."/>
            <person name="Rivas-Marin E."/>
            <person name="Kohn T."/>
            <person name="Peeters S.H."/>
            <person name="Heuer A."/>
            <person name="Rast P."/>
            <person name="Oberbeckmann S."/>
            <person name="Bunk B."/>
            <person name="Jeske O."/>
            <person name="Meyerdierks A."/>
            <person name="Storesund J.E."/>
            <person name="Kallscheuer N."/>
            <person name="Luecker S."/>
            <person name="Lage O.M."/>
            <person name="Pohl T."/>
            <person name="Merkel B.J."/>
            <person name="Hornburger P."/>
            <person name="Mueller R.-W."/>
            <person name="Bruemmer F."/>
            <person name="Labrenz M."/>
            <person name="Spormann A.M."/>
            <person name="Op Den Camp H."/>
            <person name="Overmann J."/>
            <person name="Amann R."/>
            <person name="Jetten M.S.M."/>
            <person name="Mascher T."/>
            <person name="Medema M.H."/>
            <person name="Devos D.P."/>
            <person name="Kaster A.-K."/>
            <person name="Ovreas L."/>
            <person name="Rohde M."/>
            <person name="Galperin M.Y."/>
            <person name="Jogler C."/>
        </authorList>
    </citation>
    <scope>NUCLEOTIDE SEQUENCE [LARGE SCALE GENOMIC DNA]</scope>
    <source>
        <strain evidence="4 5">V7</strain>
    </source>
</reference>
<protein>
    <recommendedName>
        <fullName evidence="3">ABC1 atypical kinase-like domain-containing protein</fullName>
    </recommendedName>
</protein>
<sequence>MRITAIPQLYRNLRRWREILVVLQRYGLADWLSRYQRVPFRDAFKDRRGVSLAEYSREERVRMALTELGPAFIKLGQILAGRPDLVGPELGEELKRLRSNVAAEDFESVQSTLRTELGDEYQTHFQTIHETPLATASIGQVHRAVLADGRKVVLKVQRADIEITIRQDIEVLTGLAMLADRVEALAAWGPSDLVRQLAPILIRELDFGREKQNLQHFTKSLSRFDDEVVVPQPVEHLCTRRVLVMQELVGTPISKIHAARDGITDPSCDEPSPTSALCETMAKVYLSMVFEEGLFHADPHSGNLLLLADGRLGILDFGMVGRIDETLRETIEEMLIAVSHGDQNQLTRLIRRVGDPPPTLDESALAIDLSDFVGTYGQQSLGGFDMTGALNDISRILHRHSIKLPNQSALLLKMMVSLEGTLREMGARFDSLQVVKQFAHKTMLRRISPTRRIRQARRIYLESENFAQLAPDQILQLLTQARRGELRMTLMHSHLGPTVNRLVLGLMTSAVFLGSSLMLAFEVNPVLFPENPFLGFTRVSVMGLTGVVGSIVVMLRLLMAINRSGHLNRKGDD</sequence>
<dbReference type="PANTHER" id="PTHR10566:SF113">
    <property type="entry name" value="PROTEIN ACTIVITY OF BC1 COMPLEX KINASE 7, CHLOROPLASTIC"/>
    <property type="match status" value="1"/>
</dbReference>
<dbReference type="Proteomes" id="UP000316476">
    <property type="component" value="Unassembled WGS sequence"/>
</dbReference>
<accession>A0A5C6G001</accession>
<dbReference type="InterPro" id="IPR011009">
    <property type="entry name" value="Kinase-like_dom_sf"/>
</dbReference>
<dbReference type="EMBL" id="SJPZ01000001">
    <property type="protein sequence ID" value="TWU66573.1"/>
    <property type="molecule type" value="Genomic_DNA"/>
</dbReference>
<evidence type="ECO:0000313" key="4">
    <source>
        <dbReference type="EMBL" id="TWU66573.1"/>
    </source>
</evidence>
<feature type="transmembrane region" description="Helical" evidence="2">
    <location>
        <begin position="502"/>
        <end position="521"/>
    </location>
</feature>
<evidence type="ECO:0000256" key="1">
    <source>
        <dbReference type="ARBA" id="ARBA00009670"/>
    </source>
</evidence>
<gene>
    <name evidence="4" type="primary">ubiB_1</name>
    <name evidence="4" type="ORF">V7x_21400</name>
</gene>
<dbReference type="InterPro" id="IPR050154">
    <property type="entry name" value="UbiB_kinase"/>
</dbReference>
<feature type="domain" description="ABC1 atypical kinase-like" evidence="3">
    <location>
        <begin position="96"/>
        <end position="348"/>
    </location>
</feature>
<dbReference type="AlphaFoldDB" id="A0A5C6G001"/>
<evidence type="ECO:0000259" key="3">
    <source>
        <dbReference type="Pfam" id="PF03109"/>
    </source>
</evidence>
<organism evidence="4 5">
    <name type="scientific">Crateriforma conspicua</name>
    <dbReference type="NCBI Taxonomy" id="2527996"/>
    <lineage>
        <taxon>Bacteria</taxon>
        <taxon>Pseudomonadati</taxon>
        <taxon>Planctomycetota</taxon>
        <taxon>Planctomycetia</taxon>
        <taxon>Planctomycetales</taxon>
        <taxon>Planctomycetaceae</taxon>
        <taxon>Crateriforma</taxon>
    </lineage>
</organism>
<dbReference type="SUPFAM" id="SSF56112">
    <property type="entry name" value="Protein kinase-like (PK-like)"/>
    <property type="match status" value="1"/>
</dbReference>
<dbReference type="CDD" id="cd05121">
    <property type="entry name" value="ABC1_ADCK3-like"/>
    <property type="match status" value="1"/>
</dbReference>
<keyword evidence="2" id="KW-1133">Transmembrane helix</keyword>
<dbReference type="PANTHER" id="PTHR10566">
    <property type="entry name" value="CHAPERONE-ACTIVITY OF BC1 COMPLEX CABC1 -RELATED"/>
    <property type="match status" value="1"/>
</dbReference>
<dbReference type="OrthoDB" id="9795390at2"/>
<dbReference type="GO" id="GO:0016740">
    <property type="term" value="F:transferase activity"/>
    <property type="evidence" value="ECO:0007669"/>
    <property type="project" value="UniProtKB-KW"/>
</dbReference>
<dbReference type="RefSeq" id="WP_146413176.1">
    <property type="nucleotide sequence ID" value="NZ_SJPZ01000001.1"/>
</dbReference>
<feature type="transmembrane region" description="Helical" evidence="2">
    <location>
        <begin position="541"/>
        <end position="561"/>
    </location>
</feature>
<dbReference type="Pfam" id="PF03109">
    <property type="entry name" value="ABC1"/>
    <property type="match status" value="1"/>
</dbReference>
<proteinExistence type="inferred from homology"/>
<comment type="similarity">
    <text evidence="1">Belongs to the protein kinase superfamily. ADCK protein kinase family.</text>
</comment>
<keyword evidence="2" id="KW-0812">Transmembrane</keyword>
<name>A0A5C6G001_9PLAN</name>
<dbReference type="InterPro" id="IPR004147">
    <property type="entry name" value="ABC1_dom"/>
</dbReference>
<evidence type="ECO:0000256" key="2">
    <source>
        <dbReference type="SAM" id="Phobius"/>
    </source>
</evidence>
<evidence type="ECO:0000313" key="5">
    <source>
        <dbReference type="Proteomes" id="UP000316476"/>
    </source>
</evidence>
<comment type="caution">
    <text evidence="4">The sequence shown here is derived from an EMBL/GenBank/DDBJ whole genome shotgun (WGS) entry which is preliminary data.</text>
</comment>
<keyword evidence="2" id="KW-0472">Membrane</keyword>